<keyword evidence="1 6" id="KW-0597">Phosphoprotein</keyword>
<accession>A0AA91TI76</accession>
<feature type="modified residue" description="4-aspartylphosphate" evidence="6">
    <location>
        <position position="54"/>
    </location>
</feature>
<dbReference type="GO" id="GO:0000156">
    <property type="term" value="F:phosphorelay response regulator activity"/>
    <property type="evidence" value="ECO:0007669"/>
    <property type="project" value="TreeGrafter"/>
</dbReference>
<dbReference type="GO" id="GO:0006355">
    <property type="term" value="P:regulation of DNA-templated transcription"/>
    <property type="evidence" value="ECO:0007669"/>
    <property type="project" value="InterPro"/>
</dbReference>
<evidence type="ECO:0000313" key="10">
    <source>
        <dbReference type="EMBL" id="MCP9563794.1"/>
    </source>
</evidence>
<dbReference type="PANTHER" id="PTHR48111:SF1">
    <property type="entry name" value="TWO-COMPONENT RESPONSE REGULATOR ORR33"/>
    <property type="match status" value="1"/>
</dbReference>
<evidence type="ECO:0000256" key="1">
    <source>
        <dbReference type="ARBA" id="ARBA00022553"/>
    </source>
</evidence>
<dbReference type="Proteomes" id="UP000215155">
    <property type="component" value="Unassembled WGS sequence"/>
</dbReference>
<feature type="domain" description="Response regulatory" evidence="8">
    <location>
        <begin position="5"/>
        <end position="119"/>
    </location>
</feature>
<keyword evidence="5" id="KW-0804">Transcription</keyword>
<dbReference type="InterPro" id="IPR036388">
    <property type="entry name" value="WH-like_DNA-bd_sf"/>
</dbReference>
<dbReference type="PROSITE" id="PS51755">
    <property type="entry name" value="OMPR_PHOB"/>
    <property type="match status" value="1"/>
</dbReference>
<dbReference type="InterPro" id="IPR039420">
    <property type="entry name" value="WalR-like"/>
</dbReference>
<dbReference type="RefSeq" id="WP_089544768.1">
    <property type="nucleotide sequence ID" value="NZ_JANDWY010000005.1"/>
</dbReference>
<dbReference type="PROSITE" id="PS50110">
    <property type="entry name" value="RESPONSE_REGULATORY"/>
    <property type="match status" value="1"/>
</dbReference>
<dbReference type="EMBL" id="NMPZ01000022">
    <property type="protein sequence ID" value="OXL43189.1"/>
    <property type="molecule type" value="Genomic_DNA"/>
</dbReference>
<dbReference type="Proteomes" id="UP001205531">
    <property type="component" value="Unassembled WGS sequence"/>
</dbReference>
<evidence type="ECO:0000256" key="2">
    <source>
        <dbReference type="ARBA" id="ARBA00023012"/>
    </source>
</evidence>
<evidence type="ECO:0000313" key="11">
    <source>
        <dbReference type="EMBL" id="OXL43189.1"/>
    </source>
</evidence>
<dbReference type="GO" id="GO:0005829">
    <property type="term" value="C:cytosol"/>
    <property type="evidence" value="ECO:0007669"/>
    <property type="project" value="TreeGrafter"/>
</dbReference>
<dbReference type="SMART" id="SM00862">
    <property type="entry name" value="Trans_reg_C"/>
    <property type="match status" value="1"/>
</dbReference>
<sequence length="226" mass="25561">MDEIRVLIVDDDATLGATLTLGLDALGMQPSYQTSLAGLQSVVQSINPNIIILDVEIGEDNGIDQMQQLKLYAPNIPVIFMSSHADVGYLTRAMGEGAVNYLKKPFEIEELAAYIQRFAKVEKHQDNSTIVSFGNYSLCINTRELFLRQERVCRLTTKQFEVTRLFLEYPHETIPRKTLKHKLWPDGNDSDASLDNYISQLRKIFTADKSIHIITIPKIGFKLEIS</sequence>
<dbReference type="SUPFAM" id="SSF46894">
    <property type="entry name" value="C-terminal effector domain of the bipartite response regulators"/>
    <property type="match status" value="1"/>
</dbReference>
<reference evidence="11 12" key="1">
    <citation type="submission" date="2017-07" db="EMBL/GenBank/DDBJ databases">
        <title>Draft genome sequence of Prevotella copri isolated from the gut of healthy adult Indian.</title>
        <authorList>
            <person name="Das B."/>
            <person name="Bag S."/>
            <person name="Ghosh T.S."/>
        </authorList>
    </citation>
    <scope>NUCLEOTIDE SEQUENCE [LARGE SCALE GENOMIC DNA]</scope>
    <source>
        <strain evidence="11 12">Indica</strain>
    </source>
</reference>
<dbReference type="Gene3D" id="3.40.50.2300">
    <property type="match status" value="1"/>
</dbReference>
<gene>
    <name evidence="11" type="ORF">CFT61_12610</name>
    <name evidence="10" type="ORF">NNC64_04305</name>
</gene>
<dbReference type="InterPro" id="IPR001867">
    <property type="entry name" value="OmpR/PhoB-type_DNA-bd"/>
</dbReference>
<dbReference type="PANTHER" id="PTHR48111">
    <property type="entry name" value="REGULATOR OF RPOS"/>
    <property type="match status" value="1"/>
</dbReference>
<dbReference type="EMBL" id="JANDWZ010000005">
    <property type="protein sequence ID" value="MCP9563794.1"/>
    <property type="molecule type" value="Genomic_DNA"/>
</dbReference>
<dbReference type="CDD" id="cd00156">
    <property type="entry name" value="REC"/>
    <property type="match status" value="1"/>
</dbReference>
<evidence type="ECO:0000256" key="6">
    <source>
        <dbReference type="PROSITE-ProRule" id="PRU00169"/>
    </source>
</evidence>
<reference evidence="10" key="2">
    <citation type="submission" date="2022-07" db="EMBL/GenBank/DDBJ databases">
        <title>Prevotella copri.</title>
        <authorList>
            <person name="Yang C."/>
        </authorList>
    </citation>
    <scope>NUCLEOTIDE SEQUENCE</scope>
    <source>
        <strain evidence="10">HF2107</strain>
    </source>
</reference>
<evidence type="ECO:0000259" key="8">
    <source>
        <dbReference type="PROSITE" id="PS50110"/>
    </source>
</evidence>
<dbReference type="GO" id="GO:0032993">
    <property type="term" value="C:protein-DNA complex"/>
    <property type="evidence" value="ECO:0007669"/>
    <property type="project" value="TreeGrafter"/>
</dbReference>
<dbReference type="AlphaFoldDB" id="A0AA91TI76"/>
<dbReference type="Gene3D" id="1.10.10.10">
    <property type="entry name" value="Winged helix-like DNA-binding domain superfamily/Winged helix DNA-binding domain"/>
    <property type="match status" value="1"/>
</dbReference>
<dbReference type="Pfam" id="PF00072">
    <property type="entry name" value="Response_reg"/>
    <property type="match status" value="1"/>
</dbReference>
<dbReference type="SMART" id="SM00448">
    <property type="entry name" value="REC"/>
    <property type="match status" value="1"/>
</dbReference>
<evidence type="ECO:0000259" key="9">
    <source>
        <dbReference type="PROSITE" id="PS51755"/>
    </source>
</evidence>
<dbReference type="CDD" id="cd00383">
    <property type="entry name" value="trans_reg_C"/>
    <property type="match status" value="1"/>
</dbReference>
<keyword evidence="3" id="KW-0805">Transcription regulation</keyword>
<keyword evidence="4 7" id="KW-0238">DNA-binding</keyword>
<evidence type="ECO:0000256" key="5">
    <source>
        <dbReference type="ARBA" id="ARBA00023163"/>
    </source>
</evidence>
<evidence type="ECO:0000313" key="12">
    <source>
        <dbReference type="Proteomes" id="UP000215155"/>
    </source>
</evidence>
<dbReference type="InterPro" id="IPR016032">
    <property type="entry name" value="Sig_transdc_resp-reg_C-effctor"/>
</dbReference>
<dbReference type="Pfam" id="PF00486">
    <property type="entry name" value="Trans_reg_C"/>
    <property type="match status" value="1"/>
</dbReference>
<dbReference type="InterPro" id="IPR011006">
    <property type="entry name" value="CheY-like_superfamily"/>
</dbReference>
<organism evidence="11 12">
    <name type="scientific">Segatella copri</name>
    <dbReference type="NCBI Taxonomy" id="165179"/>
    <lineage>
        <taxon>Bacteria</taxon>
        <taxon>Pseudomonadati</taxon>
        <taxon>Bacteroidota</taxon>
        <taxon>Bacteroidia</taxon>
        <taxon>Bacteroidales</taxon>
        <taxon>Prevotellaceae</taxon>
        <taxon>Segatella</taxon>
    </lineage>
</organism>
<feature type="DNA-binding region" description="OmpR/PhoB-type" evidence="7">
    <location>
        <begin position="128"/>
        <end position="225"/>
    </location>
</feature>
<protein>
    <submittedName>
        <fullName evidence="10">Response regulator transcription factor</fullName>
    </submittedName>
    <submittedName>
        <fullName evidence="11">Two-component system response regulator</fullName>
    </submittedName>
</protein>
<dbReference type="GO" id="GO:0000976">
    <property type="term" value="F:transcription cis-regulatory region binding"/>
    <property type="evidence" value="ECO:0007669"/>
    <property type="project" value="TreeGrafter"/>
</dbReference>
<dbReference type="InterPro" id="IPR001789">
    <property type="entry name" value="Sig_transdc_resp-reg_receiver"/>
</dbReference>
<proteinExistence type="predicted"/>
<dbReference type="SUPFAM" id="SSF52172">
    <property type="entry name" value="CheY-like"/>
    <property type="match status" value="1"/>
</dbReference>
<keyword evidence="2" id="KW-0902">Two-component regulatory system</keyword>
<comment type="caution">
    <text evidence="11">The sequence shown here is derived from an EMBL/GenBank/DDBJ whole genome shotgun (WGS) entry which is preliminary data.</text>
</comment>
<evidence type="ECO:0000256" key="3">
    <source>
        <dbReference type="ARBA" id="ARBA00023015"/>
    </source>
</evidence>
<name>A0AA91TI76_9BACT</name>
<evidence type="ECO:0000256" key="4">
    <source>
        <dbReference type="ARBA" id="ARBA00023125"/>
    </source>
</evidence>
<evidence type="ECO:0000256" key="7">
    <source>
        <dbReference type="PROSITE-ProRule" id="PRU01091"/>
    </source>
</evidence>
<feature type="domain" description="OmpR/PhoB-type" evidence="9">
    <location>
        <begin position="128"/>
        <end position="225"/>
    </location>
</feature>